<evidence type="ECO:0000313" key="2">
    <source>
        <dbReference type="EMBL" id="MEB2580313.1"/>
    </source>
</evidence>
<dbReference type="Pfam" id="PF09502">
    <property type="entry name" value="HrpB4"/>
    <property type="match status" value="1"/>
</dbReference>
<feature type="region of interest" description="Disordered" evidence="1">
    <location>
        <begin position="1"/>
        <end position="38"/>
    </location>
</feature>
<proteinExistence type="predicted"/>
<dbReference type="EMBL" id="JAWRLE010000022">
    <property type="protein sequence ID" value="MEB2580313.1"/>
    <property type="molecule type" value="Genomic_DNA"/>
</dbReference>
<reference evidence="2 3" key="1">
    <citation type="journal article" date="2023" name="Front. Microbiol.">
        <title>Genomic analyses of Burkholderia respiratory isolates indicates two evolutionarily distinct B. anthina clades.</title>
        <authorList>
            <person name="Pham A."/>
            <person name="Volmer J.G."/>
            <person name="Chambers D.C."/>
            <person name="Smith D.J."/>
            <person name="Reid D.W."/>
            <person name="Burr L."/>
            <person name="Wells T.J."/>
        </authorList>
    </citation>
    <scope>NUCLEOTIDE SEQUENCE [LARGE SCALE GENOMIC DNA]</scope>
    <source>
        <strain evidence="2 3">BCCIQ07A</strain>
    </source>
</reference>
<feature type="compositionally biased region" description="Basic residues" evidence="1">
    <location>
        <begin position="12"/>
        <end position="21"/>
    </location>
</feature>
<organism evidence="2 3">
    <name type="scientific">Burkholderia anthinoferrum</name>
    <dbReference type="NCBI Taxonomy" id="3090833"/>
    <lineage>
        <taxon>Bacteria</taxon>
        <taxon>Pseudomonadati</taxon>
        <taxon>Pseudomonadota</taxon>
        <taxon>Betaproteobacteria</taxon>
        <taxon>Burkholderiales</taxon>
        <taxon>Burkholderiaceae</taxon>
        <taxon>Burkholderia</taxon>
    </lineage>
</organism>
<gene>
    <name evidence="2" type="ORF">SB593_15265</name>
</gene>
<name>A0ABU5WN16_9BURK</name>
<comment type="caution">
    <text evidence="2">The sequence shown here is derived from an EMBL/GenBank/DDBJ whole genome shotgun (WGS) entry which is preliminary data.</text>
</comment>
<accession>A0ABU5WN16</accession>
<evidence type="ECO:0000313" key="3">
    <source>
        <dbReference type="Proteomes" id="UP001304467"/>
    </source>
</evidence>
<protein>
    <submittedName>
        <fullName evidence="2">Type III secretion protein HrpB4</fullName>
    </submittedName>
</protein>
<feature type="compositionally biased region" description="Basic and acidic residues" evidence="1">
    <location>
        <begin position="22"/>
        <end position="36"/>
    </location>
</feature>
<dbReference type="InterPro" id="IPR013393">
    <property type="entry name" value="T3SS_HrpB4"/>
</dbReference>
<dbReference type="Proteomes" id="UP001304467">
    <property type="component" value="Unassembled WGS sequence"/>
</dbReference>
<dbReference type="RefSeq" id="WP_226094069.1">
    <property type="nucleotide sequence ID" value="NZ_JAWRKY010000003.1"/>
</dbReference>
<evidence type="ECO:0000256" key="1">
    <source>
        <dbReference type="SAM" id="MobiDB-lite"/>
    </source>
</evidence>
<keyword evidence="3" id="KW-1185">Reference proteome</keyword>
<sequence length="289" mass="31530">MADWRACSRAGRGARRKRRHELRSERSHGRQGEQGEHTMSAYDAADADDATADSVAAPNGETPATVAARLAAYHQRRRTLFDWMHPARLARVPCADRLGACGPAQAEALADALLDEWGMPVPPLAAFNAPEAALALLPAHDCLTVFRLRALVEQVEPLRTWIDRPRREKLTAWIGARGVNLLFARGRELAGEARSLAARAHTAASVMQVPLDAADGDVLAWLGFRLFERDCRWAPGGPLAIMRWAMPARDDEGALPSLSLPPSLPSSEGSSPSLSIVSQLPDLFPEWSW</sequence>
<feature type="compositionally biased region" description="Low complexity" evidence="1">
    <location>
        <begin position="1"/>
        <end position="11"/>
    </location>
</feature>